<dbReference type="EMBL" id="QLLL01000008">
    <property type="protein sequence ID" value="RAJ00496.1"/>
    <property type="molecule type" value="Genomic_DNA"/>
</dbReference>
<dbReference type="Proteomes" id="UP000249547">
    <property type="component" value="Unassembled WGS sequence"/>
</dbReference>
<dbReference type="AlphaFoldDB" id="A0A327Q7C5"/>
<reference evidence="1 2" key="1">
    <citation type="submission" date="2018-06" db="EMBL/GenBank/DDBJ databases">
        <title>Genomic Encyclopedia of Archaeal and Bacterial Type Strains, Phase II (KMG-II): from individual species to whole genera.</title>
        <authorList>
            <person name="Goeker M."/>
        </authorList>
    </citation>
    <scope>NUCLEOTIDE SEQUENCE [LARGE SCALE GENOMIC DNA]</scope>
    <source>
        <strain evidence="1 2">DSM 23857</strain>
    </source>
</reference>
<name>A0A327Q7C5_9BACT</name>
<evidence type="ECO:0000313" key="2">
    <source>
        <dbReference type="Proteomes" id="UP000249547"/>
    </source>
</evidence>
<evidence type="ECO:0000313" key="1">
    <source>
        <dbReference type="EMBL" id="RAJ00496.1"/>
    </source>
</evidence>
<gene>
    <name evidence="1" type="ORF">LX64_04203</name>
</gene>
<dbReference type="OrthoDB" id="1376969at2"/>
<sequence length="252" mass="29190">MKQVIFLLSLLTLVACRKEKEQPNNNAAKKLVGLISIGSDNTNINITRYQYHESKLVRATHLNPQGDTLSYRTYAYNNGVLINASYFQNNQRIAAEVFNYDGNKLYSSYYIEYPGQDTIYWKTYTVEGSLVTNFVTHYPGFEDEEHVRYTYTNGNMTESETHDTKSNTTIRSNYEYDTNPNPFYEVQGAQLVLPNAISKNNIVKIHRHMQDNNDGKYNIVSKYVYRGNGYPGKVENYYQMGTKLNAIEFLYE</sequence>
<dbReference type="RefSeq" id="WP_111599607.1">
    <property type="nucleotide sequence ID" value="NZ_QLLL01000008.1"/>
</dbReference>
<protein>
    <recommendedName>
        <fullName evidence="3">YD repeat-containing protein</fullName>
    </recommendedName>
</protein>
<proteinExistence type="predicted"/>
<evidence type="ECO:0008006" key="3">
    <source>
        <dbReference type="Google" id="ProtNLM"/>
    </source>
</evidence>
<keyword evidence="2" id="KW-1185">Reference proteome</keyword>
<comment type="caution">
    <text evidence="1">The sequence shown here is derived from an EMBL/GenBank/DDBJ whole genome shotgun (WGS) entry which is preliminary data.</text>
</comment>
<dbReference type="PROSITE" id="PS51257">
    <property type="entry name" value="PROKAR_LIPOPROTEIN"/>
    <property type="match status" value="1"/>
</dbReference>
<organism evidence="1 2">
    <name type="scientific">Chitinophaga skermanii</name>
    <dbReference type="NCBI Taxonomy" id="331697"/>
    <lineage>
        <taxon>Bacteria</taxon>
        <taxon>Pseudomonadati</taxon>
        <taxon>Bacteroidota</taxon>
        <taxon>Chitinophagia</taxon>
        <taxon>Chitinophagales</taxon>
        <taxon>Chitinophagaceae</taxon>
        <taxon>Chitinophaga</taxon>
    </lineage>
</organism>
<accession>A0A327Q7C5</accession>